<evidence type="ECO:0000313" key="1">
    <source>
        <dbReference type="EMBL" id="ACO45238.1"/>
    </source>
</evidence>
<evidence type="ECO:0000313" key="2">
    <source>
        <dbReference type="Proteomes" id="UP000002208"/>
    </source>
</evidence>
<dbReference type="HOGENOM" id="CLU_2860272_0_0_0"/>
<dbReference type="KEGG" id="ddr:Deide_04120"/>
<name>C1CZY6_DEIDV</name>
<dbReference type="AlphaFoldDB" id="C1CZY6"/>
<reference evidence="1 2" key="1">
    <citation type="journal article" date="2009" name="PLoS Genet.">
        <title>Alliance of proteomics and genomics to unravel the specificities of Sahara bacterium Deinococcus deserti.</title>
        <authorList>
            <person name="de Groot A."/>
            <person name="Dulermo R."/>
            <person name="Ortet P."/>
            <person name="Blanchard L."/>
            <person name="Guerin P."/>
            <person name="Fernandez B."/>
            <person name="Vacherie B."/>
            <person name="Dossat C."/>
            <person name="Jolivet E."/>
            <person name="Siguier P."/>
            <person name="Chandler M."/>
            <person name="Barakat M."/>
            <person name="Dedieu A."/>
            <person name="Barbe V."/>
            <person name="Heulin T."/>
            <person name="Sommer S."/>
            <person name="Achouak W."/>
            <person name="Armengaud J."/>
        </authorList>
    </citation>
    <scope>NUCLEOTIDE SEQUENCE [LARGE SCALE GENOMIC DNA]</scope>
    <source>
        <strain evidence="2">DSM 17065 / CIP 109153 / LMG 22923 / VCD115</strain>
    </source>
</reference>
<keyword evidence="2" id="KW-1185">Reference proteome</keyword>
<accession>C1CZY6</accession>
<protein>
    <submittedName>
        <fullName evidence="1">Uncharacterized protein</fullName>
    </submittedName>
</protein>
<dbReference type="Proteomes" id="UP000002208">
    <property type="component" value="Chromosome"/>
</dbReference>
<gene>
    <name evidence="1" type="ordered locus">Deide_04120</name>
</gene>
<proteinExistence type="predicted"/>
<dbReference type="RefSeq" id="WP_012692361.1">
    <property type="nucleotide sequence ID" value="NC_012526.1"/>
</dbReference>
<dbReference type="EMBL" id="CP001114">
    <property type="protein sequence ID" value="ACO45238.1"/>
    <property type="molecule type" value="Genomic_DNA"/>
</dbReference>
<dbReference type="PaxDb" id="546414-Deide_04120"/>
<organism evidence="1 2">
    <name type="scientific">Deinococcus deserti (strain DSM 17065 / CIP 109153 / LMG 22923 / VCD115)</name>
    <dbReference type="NCBI Taxonomy" id="546414"/>
    <lineage>
        <taxon>Bacteria</taxon>
        <taxon>Thermotogati</taxon>
        <taxon>Deinococcota</taxon>
        <taxon>Deinococci</taxon>
        <taxon>Deinococcales</taxon>
        <taxon>Deinococcaceae</taxon>
        <taxon>Deinococcus</taxon>
    </lineage>
</organism>
<sequence length="64" mass="7516">MLLHTEFEIETYVKNHQKEMSRHAAAARFAREAACTPDPDPNTEPAWRAHVLLVSWLRSMLRFH</sequence>